<dbReference type="CDD" id="cd00082">
    <property type="entry name" value="HisKA"/>
    <property type="match status" value="1"/>
</dbReference>
<dbReference type="InterPro" id="IPR023527">
    <property type="entry name" value="Kinase_SasA"/>
</dbReference>
<keyword evidence="5 9" id="KW-0418">Kinase</keyword>
<dbReference type="CDD" id="cd00075">
    <property type="entry name" value="HATPase"/>
    <property type="match status" value="1"/>
</dbReference>
<evidence type="ECO:0000313" key="11">
    <source>
        <dbReference type="EMBL" id="PHX56074.1"/>
    </source>
</evidence>
<dbReference type="GO" id="GO:0007623">
    <property type="term" value="P:circadian rhythm"/>
    <property type="evidence" value="ECO:0007669"/>
    <property type="project" value="UniProtKB-UniRule"/>
</dbReference>
<dbReference type="AlphaFoldDB" id="A0A2G4F2S1"/>
<feature type="modified residue" description="Phosphohistidine; by autocatalysis" evidence="9">
    <location>
        <position position="189"/>
    </location>
</feature>
<dbReference type="SUPFAM" id="SSF47384">
    <property type="entry name" value="Homodimeric domain of signal transducing histidine kinase"/>
    <property type="match status" value="1"/>
</dbReference>
<dbReference type="Pfam" id="PF00512">
    <property type="entry name" value="HisKA"/>
    <property type="match status" value="1"/>
</dbReference>
<dbReference type="Gene3D" id="1.10.287.130">
    <property type="match status" value="1"/>
</dbReference>
<evidence type="ECO:0000259" key="10">
    <source>
        <dbReference type="PROSITE" id="PS50109"/>
    </source>
</evidence>
<evidence type="ECO:0000256" key="2">
    <source>
        <dbReference type="ARBA" id="ARBA00022553"/>
    </source>
</evidence>
<dbReference type="PANTHER" id="PTHR43547:SF2">
    <property type="entry name" value="HYBRID SIGNAL TRANSDUCTION HISTIDINE KINASE C"/>
    <property type="match status" value="1"/>
</dbReference>
<dbReference type="PROSITE" id="PS50109">
    <property type="entry name" value="HIS_KIN"/>
    <property type="match status" value="1"/>
</dbReference>
<dbReference type="Gene3D" id="3.30.565.10">
    <property type="entry name" value="Histidine kinase-like ATPase, C-terminal domain"/>
    <property type="match status" value="1"/>
</dbReference>
<dbReference type="HAMAP" id="MF_01837">
    <property type="entry name" value="Kinase_SasA"/>
    <property type="match status" value="1"/>
</dbReference>
<dbReference type="InterPro" id="IPR003661">
    <property type="entry name" value="HisK_dim/P_dom"/>
</dbReference>
<dbReference type="InterPro" id="IPR003594">
    <property type="entry name" value="HATPase_dom"/>
</dbReference>
<name>A0A2G4F2S1_9CYAN</name>
<gene>
    <name evidence="9" type="primary">sasA</name>
    <name evidence="11" type="ORF">CP500_007130</name>
</gene>
<dbReference type="PANTHER" id="PTHR43547">
    <property type="entry name" value="TWO-COMPONENT HISTIDINE KINASE"/>
    <property type="match status" value="1"/>
</dbReference>
<reference evidence="11" key="1">
    <citation type="submission" date="2017-10" db="EMBL/GenBank/DDBJ databases">
        <title>Draft genome sequence of the planktic cyanobacteria Tychonema bourrellyi isolated from alpine lentic freshwater.</title>
        <authorList>
            <person name="Tett A."/>
            <person name="Armanini F."/>
            <person name="Asnicar F."/>
            <person name="Boscaini A."/>
            <person name="Pasolli E."/>
            <person name="Zolfo M."/>
            <person name="Donati C."/>
            <person name="Salmaso N."/>
            <person name="Segata N."/>
        </authorList>
    </citation>
    <scope>NUCLEOTIDE SEQUENCE</scope>
    <source>
        <strain evidence="11">FEM_GT703</strain>
    </source>
</reference>
<evidence type="ECO:0000256" key="7">
    <source>
        <dbReference type="ARBA" id="ARBA00023012"/>
    </source>
</evidence>
<dbReference type="RefSeq" id="WP_096831884.1">
    <property type="nucleotide sequence ID" value="NZ_NXIB02000031.1"/>
</dbReference>
<dbReference type="GO" id="GO:0005524">
    <property type="term" value="F:ATP binding"/>
    <property type="evidence" value="ECO:0007669"/>
    <property type="project" value="UniProtKB-KW"/>
</dbReference>
<dbReference type="SMART" id="SM00387">
    <property type="entry name" value="HATPase_c"/>
    <property type="match status" value="1"/>
</dbReference>
<dbReference type="Proteomes" id="UP000226442">
    <property type="component" value="Unassembled WGS sequence"/>
</dbReference>
<dbReference type="SMART" id="SM00388">
    <property type="entry name" value="HisKA"/>
    <property type="match status" value="1"/>
</dbReference>
<dbReference type="NCBIfam" id="NF006800">
    <property type="entry name" value="PRK09303.1"/>
    <property type="match status" value="1"/>
</dbReference>
<dbReference type="OrthoDB" id="9773956at2"/>
<evidence type="ECO:0000256" key="5">
    <source>
        <dbReference type="ARBA" id="ARBA00022777"/>
    </source>
</evidence>
<protein>
    <recommendedName>
        <fullName evidence="9">Adaptive-response sensory-kinase SasA</fullName>
        <ecNumber evidence="9">2.7.13.3</ecNumber>
    </recommendedName>
    <alternativeName>
        <fullName evidence="9">Sensor histidine kinase SasA</fullName>
    </alternativeName>
</protein>
<dbReference type="EMBL" id="NXIB02000031">
    <property type="protein sequence ID" value="PHX56074.1"/>
    <property type="molecule type" value="Genomic_DNA"/>
</dbReference>
<comment type="subunit">
    <text evidence="9">Homooligomerizes. Interacts with KaiC. Participates in the KaiABC clock complex, whose core is composed of a KaiC homohexamer, 6 KaiB and up to 6 KaiA dimers. SasA and KaiB(fs) compete to bind to KaiC.</text>
</comment>
<evidence type="ECO:0000313" key="12">
    <source>
        <dbReference type="Proteomes" id="UP000226442"/>
    </source>
</evidence>
<accession>A0A2G4F2S1</accession>
<dbReference type="PRINTS" id="PR00344">
    <property type="entry name" value="BCTRLSENSOR"/>
</dbReference>
<dbReference type="InterPro" id="IPR005467">
    <property type="entry name" value="His_kinase_dom"/>
</dbReference>
<keyword evidence="6 9" id="KW-0067">ATP-binding</keyword>
<evidence type="ECO:0000256" key="3">
    <source>
        <dbReference type="ARBA" id="ARBA00022679"/>
    </source>
</evidence>
<dbReference type="InterPro" id="IPR036249">
    <property type="entry name" value="Thioredoxin-like_sf"/>
</dbReference>
<feature type="domain" description="Histidine kinase" evidence="10">
    <location>
        <begin position="186"/>
        <end position="411"/>
    </location>
</feature>
<dbReference type="SMART" id="SM01248">
    <property type="entry name" value="KaiB"/>
    <property type="match status" value="1"/>
</dbReference>
<sequence length="411" mass="46306">MVNCFHPIDKLNNVNQTHGQDTDCSPEQPATSQSVLQLLLFVDKRPSSREQTRHIRQSLKDLKAEWDFELQIIDVGEQPDLAEHFKVVATPSLLKIHPDPRQTLAGSNLSAQLEHWWPRWQLSVEEYAAQQQSATPLAETLADPKPIYSVACAVELVQLADEVFRLKQEKEHLEEQLQLKDRIIAMLAHDLRNPLTAASLALETLESNQKVKDGETPRLTPTLAAHLMKQARRQIRIVDRMITDILQAARGTKAQLHMAPKKIQLGTICQDVLLQFQDKFQAKSLKLETDIPTDLPLVYADPDRIKQVIANLLDNASKYTPEQGTVSISLLHRTAYKVQVSIGNSGPGIPEENCESIFEDSFRLQRDKSQDGYGIGLSLCQGIIRAHYGQIWVDSVPDKGSCFHFTLPVQK</sequence>
<comment type="domain">
    <text evidence="9">The N-terminus interacts with KaiC, while the C-terminal histidine kinase domain autophosphorylates and is probably responsible for self-oligomerization. The N-terminal domain stimulates the C-terminus to autophosphorylate.</text>
</comment>
<evidence type="ECO:0000256" key="8">
    <source>
        <dbReference type="ARBA" id="ARBA00023108"/>
    </source>
</evidence>
<comment type="catalytic activity">
    <reaction evidence="1 9">
        <text>ATP + protein L-histidine = ADP + protein N-phospho-L-histidine.</text>
        <dbReference type="EC" id="2.7.13.3"/>
    </reaction>
</comment>
<organism evidence="11 12">
    <name type="scientific">Tychonema bourrellyi FEM_GT703</name>
    <dbReference type="NCBI Taxonomy" id="2040638"/>
    <lineage>
        <taxon>Bacteria</taxon>
        <taxon>Bacillati</taxon>
        <taxon>Cyanobacteriota</taxon>
        <taxon>Cyanophyceae</taxon>
        <taxon>Oscillatoriophycideae</taxon>
        <taxon>Oscillatoriales</taxon>
        <taxon>Microcoleaceae</taxon>
        <taxon>Tychonema</taxon>
    </lineage>
</organism>
<dbReference type="InterPro" id="IPR004358">
    <property type="entry name" value="Sig_transdc_His_kin-like_C"/>
</dbReference>
<keyword evidence="8 9" id="KW-0090">Biological rhythms</keyword>
<dbReference type="Pfam" id="PF02518">
    <property type="entry name" value="HATPase_c"/>
    <property type="match status" value="1"/>
</dbReference>
<dbReference type="SUPFAM" id="SSF55874">
    <property type="entry name" value="ATPase domain of HSP90 chaperone/DNA topoisomerase II/histidine kinase"/>
    <property type="match status" value="1"/>
</dbReference>
<dbReference type="SUPFAM" id="SSF52833">
    <property type="entry name" value="Thioredoxin-like"/>
    <property type="match status" value="1"/>
</dbReference>
<dbReference type="InterPro" id="IPR011649">
    <property type="entry name" value="KaiB_domain"/>
</dbReference>
<dbReference type="Pfam" id="PF07689">
    <property type="entry name" value="KaiB"/>
    <property type="match status" value="1"/>
</dbReference>
<comment type="caution">
    <text evidence="11">The sequence shown here is derived from an EMBL/GenBank/DDBJ whole genome shotgun (WGS) entry which is preliminary data.</text>
</comment>
<dbReference type="InterPro" id="IPR036890">
    <property type="entry name" value="HATPase_C_sf"/>
</dbReference>
<keyword evidence="12" id="KW-1185">Reference proteome</keyword>
<evidence type="ECO:0000256" key="9">
    <source>
        <dbReference type="HAMAP-Rule" id="MF_01837"/>
    </source>
</evidence>
<proteinExistence type="inferred from homology"/>
<dbReference type="GO" id="GO:0000155">
    <property type="term" value="F:phosphorelay sensor kinase activity"/>
    <property type="evidence" value="ECO:0007669"/>
    <property type="project" value="InterPro"/>
</dbReference>
<dbReference type="InterPro" id="IPR036097">
    <property type="entry name" value="HisK_dim/P_sf"/>
</dbReference>
<evidence type="ECO:0000256" key="1">
    <source>
        <dbReference type="ARBA" id="ARBA00000085"/>
    </source>
</evidence>
<evidence type="ECO:0000256" key="6">
    <source>
        <dbReference type="ARBA" id="ARBA00022840"/>
    </source>
</evidence>
<keyword evidence="2 9" id="KW-0597">Phosphoprotein</keyword>
<keyword evidence="7 9" id="KW-0902">Two-component regulatory system</keyword>
<evidence type="ECO:0000256" key="4">
    <source>
        <dbReference type="ARBA" id="ARBA00022741"/>
    </source>
</evidence>
<dbReference type="FunFam" id="3.30.565.10:FF:000006">
    <property type="entry name" value="Sensor histidine kinase WalK"/>
    <property type="match status" value="1"/>
</dbReference>
<dbReference type="EC" id="2.7.13.3" evidence="9"/>
<comment type="function">
    <text evidence="9">Member of the two-component regulatory system SasA/RpaA involved in genome-wide circadian gene expression. One of several clock output pathways. Participates in the Kai clock protein complex, the main circadian regulator in cyanobacteria, via its interaction with KaiC. KaiC enhances the autophosphorylation activity of SasA, which then transfers its phosphate group to RpaA to activate it. In addition to its output function, recruits fold-shifted KaiB (KaiB(fs)) to KaiC to cooperatively form the KaiB(6):KaiC(6) complex (independent of SasA kinase activity). Required for robustness of the circadian rhythm of gene expression and is involved in clock output, also required for adaptation to light/dark cycles.</text>
</comment>
<dbReference type="Gene3D" id="3.40.30.10">
    <property type="entry name" value="Glutaredoxin"/>
    <property type="match status" value="1"/>
</dbReference>
<dbReference type="CDD" id="cd02978">
    <property type="entry name" value="KaiB_like"/>
    <property type="match status" value="1"/>
</dbReference>
<keyword evidence="3 9" id="KW-0808">Transferase</keyword>
<keyword evidence="4 9" id="KW-0547">Nucleotide-binding</keyword>